<comment type="similarity">
    <text evidence="2">Belongs to the plant DMP1 protein family.</text>
</comment>
<sequence length="135" mass="14693">MAFQLLAPTFTNNSACDATALLLTAALLALLALSYVLASFTDSLRGPDGCVYYALATPRGLWLLDYPPPGASAPPPPDTSRYRLRAIDGGPLRLPPHCRHQARADLAPPRVFPAKEKTKEREGAIRAFKKISHHF</sequence>
<dbReference type="HOGENOM" id="CLU_1889063_0_0_1"/>
<evidence type="ECO:0000313" key="6">
    <source>
        <dbReference type="EnsemblPlants" id="OMERI03G23900.1"/>
    </source>
</evidence>
<reference evidence="6" key="2">
    <citation type="submission" date="2018-05" db="EMBL/GenBank/DDBJ databases">
        <title>OmerRS3 (Oryza meridionalis Reference Sequence Version 3).</title>
        <authorList>
            <person name="Zhang J."/>
            <person name="Kudrna D."/>
            <person name="Lee S."/>
            <person name="Talag J."/>
            <person name="Welchert J."/>
            <person name="Wing R.A."/>
        </authorList>
    </citation>
    <scope>NUCLEOTIDE SEQUENCE [LARGE SCALE GENOMIC DNA]</scope>
    <source>
        <strain evidence="6">cv. OR44</strain>
    </source>
</reference>
<accession>A0A0E0D3U5</accession>
<evidence type="ECO:0000256" key="4">
    <source>
        <dbReference type="ARBA" id="ARBA00022989"/>
    </source>
</evidence>
<organism evidence="6">
    <name type="scientific">Oryza meridionalis</name>
    <dbReference type="NCBI Taxonomy" id="40149"/>
    <lineage>
        <taxon>Eukaryota</taxon>
        <taxon>Viridiplantae</taxon>
        <taxon>Streptophyta</taxon>
        <taxon>Embryophyta</taxon>
        <taxon>Tracheophyta</taxon>
        <taxon>Spermatophyta</taxon>
        <taxon>Magnoliopsida</taxon>
        <taxon>Liliopsida</taxon>
        <taxon>Poales</taxon>
        <taxon>Poaceae</taxon>
        <taxon>BOP clade</taxon>
        <taxon>Oryzoideae</taxon>
        <taxon>Oryzeae</taxon>
        <taxon>Oryzinae</taxon>
        <taxon>Oryza</taxon>
    </lineage>
</organism>
<evidence type="ECO:0000256" key="3">
    <source>
        <dbReference type="ARBA" id="ARBA00022692"/>
    </source>
</evidence>
<dbReference type="PANTHER" id="PTHR31621">
    <property type="entry name" value="PROTEIN DMP3"/>
    <property type="match status" value="1"/>
</dbReference>
<dbReference type="Pfam" id="PF05078">
    <property type="entry name" value="DUF679"/>
    <property type="match status" value="1"/>
</dbReference>
<keyword evidence="5" id="KW-0472">Membrane</keyword>
<dbReference type="PANTHER" id="PTHR31621:SF1">
    <property type="entry name" value="PROTEIN DMP5"/>
    <property type="match status" value="1"/>
</dbReference>
<keyword evidence="7" id="KW-1185">Reference proteome</keyword>
<evidence type="ECO:0000256" key="5">
    <source>
        <dbReference type="ARBA" id="ARBA00023136"/>
    </source>
</evidence>
<evidence type="ECO:0000256" key="1">
    <source>
        <dbReference type="ARBA" id="ARBA00004141"/>
    </source>
</evidence>
<dbReference type="EnsemblPlants" id="OMERI03G23900.1">
    <property type="protein sequence ID" value="OMERI03G23900.1"/>
    <property type="gene ID" value="OMERI03G23900"/>
</dbReference>
<dbReference type="InterPro" id="IPR007770">
    <property type="entry name" value="DMP"/>
</dbReference>
<dbReference type="Proteomes" id="UP000008021">
    <property type="component" value="Chromosome 3"/>
</dbReference>
<dbReference type="Gramene" id="OMERI03G23900.1">
    <property type="protein sequence ID" value="OMERI03G23900.1"/>
    <property type="gene ID" value="OMERI03G23900"/>
</dbReference>
<dbReference type="STRING" id="40149.A0A0E0D3U5"/>
<protein>
    <submittedName>
        <fullName evidence="6">Uncharacterized protein</fullName>
    </submittedName>
</protein>
<comment type="subcellular location">
    <subcellularLocation>
        <location evidence="1">Membrane</location>
        <topology evidence="1">Multi-pass membrane protein</topology>
    </subcellularLocation>
</comment>
<dbReference type="GO" id="GO:0010256">
    <property type="term" value="P:endomembrane system organization"/>
    <property type="evidence" value="ECO:0007669"/>
    <property type="project" value="TreeGrafter"/>
</dbReference>
<evidence type="ECO:0000256" key="2">
    <source>
        <dbReference type="ARBA" id="ARBA00008707"/>
    </source>
</evidence>
<keyword evidence="3" id="KW-0812">Transmembrane</keyword>
<dbReference type="GO" id="GO:0005737">
    <property type="term" value="C:cytoplasm"/>
    <property type="evidence" value="ECO:0007669"/>
    <property type="project" value="UniProtKB-ARBA"/>
</dbReference>
<dbReference type="GO" id="GO:0016020">
    <property type="term" value="C:membrane"/>
    <property type="evidence" value="ECO:0007669"/>
    <property type="project" value="UniProtKB-SubCell"/>
</dbReference>
<name>A0A0E0D3U5_9ORYZ</name>
<dbReference type="AlphaFoldDB" id="A0A0E0D3U5"/>
<proteinExistence type="inferred from homology"/>
<keyword evidence="4" id="KW-1133">Transmembrane helix</keyword>
<evidence type="ECO:0000313" key="7">
    <source>
        <dbReference type="Proteomes" id="UP000008021"/>
    </source>
</evidence>
<reference evidence="6" key="1">
    <citation type="submission" date="2015-04" db="UniProtKB">
        <authorList>
            <consortium name="EnsemblPlants"/>
        </authorList>
    </citation>
    <scope>IDENTIFICATION</scope>
</reference>